<evidence type="ECO:0000313" key="2">
    <source>
        <dbReference type="EMBL" id="KAG0469322.1"/>
    </source>
</evidence>
<keyword evidence="3" id="KW-1185">Reference proteome</keyword>
<comment type="caution">
    <text evidence="2">The sequence shown here is derived from an EMBL/GenBank/DDBJ whole genome shotgun (WGS) entry which is preliminary data.</text>
</comment>
<dbReference type="Proteomes" id="UP000639772">
    <property type="component" value="Chromosome 9"/>
</dbReference>
<proteinExistence type="predicted"/>
<dbReference type="EMBL" id="JADCNM010000009">
    <property type="protein sequence ID" value="KAG0469322.1"/>
    <property type="molecule type" value="Genomic_DNA"/>
</dbReference>
<protein>
    <submittedName>
        <fullName evidence="2">Uncharacterized protein</fullName>
    </submittedName>
</protein>
<dbReference type="Proteomes" id="UP000636800">
    <property type="component" value="Unassembled WGS sequence"/>
</dbReference>
<evidence type="ECO:0000313" key="1">
    <source>
        <dbReference type="EMBL" id="KAG0467662.1"/>
    </source>
</evidence>
<sequence>MTLTSFGAVAHEKVRPLHRPAFARTNHPKCGSGCRVGRISPNAEGGGETW</sequence>
<accession>A0A835QHZ2</accession>
<evidence type="ECO:0000313" key="3">
    <source>
        <dbReference type="Proteomes" id="UP000636800"/>
    </source>
</evidence>
<dbReference type="EMBL" id="JADCNL010000009">
    <property type="protein sequence ID" value="KAG0467662.1"/>
    <property type="molecule type" value="Genomic_DNA"/>
</dbReference>
<gene>
    <name evidence="2" type="ORF">HPP92_018650</name>
    <name evidence="1" type="ORF">HPP92_019242</name>
</gene>
<evidence type="ECO:0000313" key="4">
    <source>
        <dbReference type="Proteomes" id="UP000639772"/>
    </source>
</evidence>
<reference evidence="3 4" key="1">
    <citation type="journal article" date="2020" name="Nat. Food">
        <title>A phased Vanilla planifolia genome enables genetic improvement of flavour and production.</title>
        <authorList>
            <person name="Hasing T."/>
            <person name="Tang H."/>
            <person name="Brym M."/>
            <person name="Khazi F."/>
            <person name="Huang T."/>
            <person name="Chambers A.H."/>
        </authorList>
    </citation>
    <scope>NUCLEOTIDE SEQUENCE [LARGE SCALE GENOMIC DNA]</scope>
    <source>
        <tissue evidence="2">Leaf</tissue>
    </source>
</reference>
<name>A0A835QHZ2_VANPL</name>
<organism evidence="2 4">
    <name type="scientific">Vanilla planifolia</name>
    <name type="common">Vanilla</name>
    <dbReference type="NCBI Taxonomy" id="51239"/>
    <lineage>
        <taxon>Eukaryota</taxon>
        <taxon>Viridiplantae</taxon>
        <taxon>Streptophyta</taxon>
        <taxon>Embryophyta</taxon>
        <taxon>Tracheophyta</taxon>
        <taxon>Spermatophyta</taxon>
        <taxon>Magnoliopsida</taxon>
        <taxon>Liliopsida</taxon>
        <taxon>Asparagales</taxon>
        <taxon>Orchidaceae</taxon>
        <taxon>Vanilloideae</taxon>
        <taxon>Vanilleae</taxon>
        <taxon>Vanilla</taxon>
    </lineage>
</organism>
<dbReference type="AlphaFoldDB" id="A0A835QHZ2"/>